<feature type="compositionally biased region" description="Pro residues" evidence="1">
    <location>
        <begin position="48"/>
        <end position="57"/>
    </location>
</feature>
<dbReference type="EMBL" id="MU070932">
    <property type="protein sequence ID" value="KAF5826429.1"/>
    <property type="molecule type" value="Genomic_DNA"/>
</dbReference>
<gene>
    <name evidence="3" type="ORF">DUNSADRAFT_3110</name>
</gene>
<evidence type="ECO:0000256" key="1">
    <source>
        <dbReference type="SAM" id="MobiDB-lite"/>
    </source>
</evidence>
<accession>A0ABQ7FVL8</accession>
<dbReference type="Pfam" id="PF08241">
    <property type="entry name" value="Methyltransf_11"/>
    <property type="match status" value="1"/>
</dbReference>
<dbReference type="PANTHER" id="PTHR43591:SF99">
    <property type="entry name" value="OS06G0646000 PROTEIN"/>
    <property type="match status" value="1"/>
</dbReference>
<reference evidence="3" key="1">
    <citation type="submission" date="2017-08" db="EMBL/GenBank/DDBJ databases">
        <authorList>
            <person name="Polle J.E."/>
            <person name="Barry K."/>
            <person name="Cushman J."/>
            <person name="Schmutz J."/>
            <person name="Tran D."/>
            <person name="Hathwaick L.T."/>
            <person name="Yim W.C."/>
            <person name="Jenkins J."/>
            <person name="Mckie-Krisberg Z.M."/>
            <person name="Prochnik S."/>
            <person name="Lindquist E."/>
            <person name="Dockter R.B."/>
            <person name="Adam C."/>
            <person name="Molina H."/>
            <person name="Bunkerborg J."/>
            <person name="Jin E."/>
            <person name="Buchheim M."/>
            <person name="Magnuson J."/>
        </authorList>
    </citation>
    <scope>NUCLEOTIDE SEQUENCE</scope>
    <source>
        <strain evidence="3">CCAP 19/18</strain>
    </source>
</reference>
<evidence type="ECO:0000313" key="3">
    <source>
        <dbReference type="EMBL" id="KAF5826429.1"/>
    </source>
</evidence>
<feature type="region of interest" description="Disordered" evidence="1">
    <location>
        <begin position="31"/>
        <end position="57"/>
    </location>
</feature>
<protein>
    <submittedName>
        <fullName evidence="3">S-adenosyl-L-methionine-dependent methyltransferase</fullName>
    </submittedName>
</protein>
<name>A0ABQ7FVL8_DUNSA</name>
<proteinExistence type="predicted"/>
<evidence type="ECO:0000313" key="4">
    <source>
        <dbReference type="Proteomes" id="UP000815325"/>
    </source>
</evidence>
<dbReference type="CDD" id="cd02440">
    <property type="entry name" value="AdoMet_MTases"/>
    <property type="match status" value="1"/>
</dbReference>
<keyword evidence="3" id="KW-0808">Transferase</keyword>
<dbReference type="GO" id="GO:0032259">
    <property type="term" value="P:methylation"/>
    <property type="evidence" value="ECO:0007669"/>
    <property type="project" value="UniProtKB-KW"/>
</dbReference>
<evidence type="ECO:0000259" key="2">
    <source>
        <dbReference type="Pfam" id="PF08241"/>
    </source>
</evidence>
<organism evidence="3 4">
    <name type="scientific">Dunaliella salina</name>
    <name type="common">Green alga</name>
    <name type="synonym">Protococcus salinus</name>
    <dbReference type="NCBI Taxonomy" id="3046"/>
    <lineage>
        <taxon>Eukaryota</taxon>
        <taxon>Viridiplantae</taxon>
        <taxon>Chlorophyta</taxon>
        <taxon>core chlorophytes</taxon>
        <taxon>Chlorophyceae</taxon>
        <taxon>CS clade</taxon>
        <taxon>Chlamydomonadales</taxon>
        <taxon>Dunaliellaceae</taxon>
        <taxon>Dunaliella</taxon>
    </lineage>
</organism>
<dbReference type="Proteomes" id="UP000815325">
    <property type="component" value="Unassembled WGS sequence"/>
</dbReference>
<dbReference type="GO" id="GO:0008168">
    <property type="term" value="F:methyltransferase activity"/>
    <property type="evidence" value="ECO:0007669"/>
    <property type="project" value="UniProtKB-KW"/>
</dbReference>
<dbReference type="SUPFAM" id="SSF53335">
    <property type="entry name" value="S-adenosyl-L-methionine-dependent methyltransferases"/>
    <property type="match status" value="1"/>
</dbReference>
<feature type="compositionally biased region" description="Low complexity" evidence="1">
    <location>
        <begin position="34"/>
        <end position="47"/>
    </location>
</feature>
<comment type="caution">
    <text evidence="3">The sequence shown here is derived from an EMBL/GenBank/DDBJ whole genome shotgun (WGS) entry which is preliminary data.</text>
</comment>
<keyword evidence="4" id="KW-1185">Reference proteome</keyword>
<dbReference type="InterPro" id="IPR029063">
    <property type="entry name" value="SAM-dependent_MTases_sf"/>
</dbReference>
<dbReference type="InterPro" id="IPR013216">
    <property type="entry name" value="Methyltransf_11"/>
</dbReference>
<keyword evidence="3" id="KW-0489">Methyltransferase</keyword>
<sequence length="239" mass="25450">MHLMAHGTSLPGKGVPLAKPRVAKHHCNVRTRVATPEASPATNNNTPASPPEQQPKPDAPFQLACPIWFARSGKFAGVIASDFSESMLQQACNFFQEDGTLSRTLSDSPSSGAPPVLLLRADVGRLPFPTGSVAAIHSGAAIHCWPNPQAAMAEISRVLAPGGIFVASTFLVPSAPLGQVLGDDVVRPLNQLDAPFISGQYRWWEEAELRDLCTGVGLQDYARIHRSGLSIIFSAKKPA</sequence>
<feature type="domain" description="Methyltransferase type 11" evidence="2">
    <location>
        <begin position="68"/>
        <end position="166"/>
    </location>
</feature>
<dbReference type="Gene3D" id="3.40.50.150">
    <property type="entry name" value="Vaccinia Virus protein VP39"/>
    <property type="match status" value="1"/>
</dbReference>
<dbReference type="PANTHER" id="PTHR43591">
    <property type="entry name" value="METHYLTRANSFERASE"/>
    <property type="match status" value="1"/>
</dbReference>